<keyword evidence="1" id="KW-0732">Signal</keyword>
<dbReference type="InterPro" id="IPR001283">
    <property type="entry name" value="CRISP-related"/>
</dbReference>
<dbReference type="KEGG" id="lbc:LACBIDRAFT_334038"/>
<dbReference type="PANTHER" id="PTHR10334">
    <property type="entry name" value="CYSTEINE-RICH SECRETORY PROTEIN-RELATED"/>
    <property type="match status" value="1"/>
</dbReference>
<dbReference type="EMBL" id="DS547148">
    <property type="protein sequence ID" value="EDR00581.1"/>
    <property type="molecule type" value="Genomic_DNA"/>
</dbReference>
<feature type="domain" description="SCP" evidence="2">
    <location>
        <begin position="62"/>
        <end position="195"/>
    </location>
</feature>
<dbReference type="InterPro" id="IPR014044">
    <property type="entry name" value="CAP_dom"/>
</dbReference>
<reference evidence="3 4" key="1">
    <citation type="journal article" date="2008" name="Nature">
        <title>The genome of Laccaria bicolor provides insights into mycorrhizal symbiosis.</title>
        <authorList>
            <person name="Martin F."/>
            <person name="Aerts A."/>
            <person name="Ahren D."/>
            <person name="Brun A."/>
            <person name="Danchin E.G.J."/>
            <person name="Duchaussoy F."/>
            <person name="Gibon J."/>
            <person name="Kohler A."/>
            <person name="Lindquist E."/>
            <person name="Pereda V."/>
            <person name="Salamov A."/>
            <person name="Shapiro H.J."/>
            <person name="Wuyts J."/>
            <person name="Blaudez D."/>
            <person name="Buee M."/>
            <person name="Brokstein P."/>
            <person name="Canbaeck B."/>
            <person name="Cohen D."/>
            <person name="Courty P.E."/>
            <person name="Coutinho P.M."/>
            <person name="Delaruelle C."/>
            <person name="Detter J.C."/>
            <person name="Deveau A."/>
            <person name="DiFazio S."/>
            <person name="Duplessis S."/>
            <person name="Fraissinet-Tachet L."/>
            <person name="Lucic E."/>
            <person name="Frey-Klett P."/>
            <person name="Fourrey C."/>
            <person name="Feussner I."/>
            <person name="Gay G."/>
            <person name="Grimwood J."/>
            <person name="Hoegger P.J."/>
            <person name="Jain P."/>
            <person name="Kilaru S."/>
            <person name="Labbe J."/>
            <person name="Lin Y.C."/>
            <person name="Legue V."/>
            <person name="Le Tacon F."/>
            <person name="Marmeisse R."/>
            <person name="Melayah D."/>
            <person name="Montanini B."/>
            <person name="Muratet M."/>
            <person name="Nehls U."/>
            <person name="Niculita-Hirzel H."/>
            <person name="Oudot-Le Secq M.P."/>
            <person name="Peter M."/>
            <person name="Quesneville H."/>
            <person name="Rajashekar B."/>
            <person name="Reich M."/>
            <person name="Rouhier N."/>
            <person name="Schmutz J."/>
            <person name="Yin T."/>
            <person name="Chalot M."/>
            <person name="Henrissat B."/>
            <person name="Kuees U."/>
            <person name="Lucas S."/>
            <person name="Van de Peer Y."/>
            <person name="Podila G.K."/>
            <person name="Polle A."/>
            <person name="Pukkila P.J."/>
            <person name="Richardson P.M."/>
            <person name="Rouze P."/>
            <person name="Sanders I.R."/>
            <person name="Stajich J.E."/>
            <person name="Tunlid A."/>
            <person name="Tuskan G."/>
            <person name="Grigoriev I.V."/>
        </authorList>
    </citation>
    <scope>NUCLEOTIDE SEQUENCE [LARGE SCALE GENOMIC DNA]</scope>
    <source>
        <strain evidence="4">S238N-H82 / ATCC MYA-4686</strain>
    </source>
</reference>
<dbReference type="OrthoDB" id="337038at2759"/>
<organism evidence="4">
    <name type="scientific">Laccaria bicolor (strain S238N-H82 / ATCC MYA-4686)</name>
    <name type="common">Bicoloured deceiver</name>
    <name type="synonym">Laccaria laccata var. bicolor</name>
    <dbReference type="NCBI Taxonomy" id="486041"/>
    <lineage>
        <taxon>Eukaryota</taxon>
        <taxon>Fungi</taxon>
        <taxon>Dikarya</taxon>
        <taxon>Basidiomycota</taxon>
        <taxon>Agaricomycotina</taxon>
        <taxon>Agaricomycetes</taxon>
        <taxon>Agaricomycetidae</taxon>
        <taxon>Agaricales</taxon>
        <taxon>Agaricineae</taxon>
        <taxon>Hydnangiaceae</taxon>
        <taxon>Laccaria</taxon>
    </lineage>
</organism>
<proteinExistence type="predicted"/>
<feature type="signal peptide" evidence="1">
    <location>
        <begin position="1"/>
        <end position="19"/>
    </location>
</feature>
<dbReference type="RefSeq" id="XP_001888808.1">
    <property type="nucleotide sequence ID" value="XM_001888773.1"/>
</dbReference>
<evidence type="ECO:0000256" key="1">
    <source>
        <dbReference type="SAM" id="SignalP"/>
    </source>
</evidence>
<dbReference type="SMART" id="SM00198">
    <property type="entry name" value="SCP"/>
    <property type="match status" value="1"/>
</dbReference>
<dbReference type="HOGENOM" id="CLU_035730_6_1_1"/>
<dbReference type="InterPro" id="IPR035940">
    <property type="entry name" value="CAP_sf"/>
</dbReference>
<protein>
    <submittedName>
        <fullName evidence="3">Predicted protein</fullName>
    </submittedName>
</protein>
<gene>
    <name evidence="3" type="ORF">LACBIDRAFT_334038</name>
</gene>
<evidence type="ECO:0000313" key="3">
    <source>
        <dbReference type="EMBL" id="EDR00581.1"/>
    </source>
</evidence>
<dbReference type="Gene3D" id="3.40.33.10">
    <property type="entry name" value="CAP"/>
    <property type="match status" value="1"/>
</dbReference>
<dbReference type="Pfam" id="PF00188">
    <property type="entry name" value="CAP"/>
    <property type="match status" value="1"/>
</dbReference>
<evidence type="ECO:0000259" key="2">
    <source>
        <dbReference type="SMART" id="SM00198"/>
    </source>
</evidence>
<name>B0DXW1_LACBS</name>
<keyword evidence="4" id="KW-1185">Reference proteome</keyword>
<dbReference type="GeneID" id="6084408"/>
<feature type="chain" id="PRO_5002749550" evidence="1">
    <location>
        <begin position="20"/>
        <end position="215"/>
    </location>
</feature>
<dbReference type="Proteomes" id="UP000001194">
    <property type="component" value="Unassembled WGS sequence"/>
</dbReference>
<dbReference type="InParanoid" id="B0DXW1"/>
<dbReference type="SUPFAM" id="SSF55797">
    <property type="entry name" value="PR-1-like"/>
    <property type="match status" value="1"/>
</dbReference>
<dbReference type="AlphaFoldDB" id="B0DXW1"/>
<evidence type="ECO:0000313" key="4">
    <source>
        <dbReference type="Proteomes" id="UP000001194"/>
    </source>
</evidence>
<accession>B0DXW1</accession>
<sequence>MQRLSLISVSLALAISTSALPGKKHVHKLAVANTAASTPTSAQTTPYAGPTPAAVYQSGSTGFVADVLTQHNDARARYGASPLTWSAALYPDIQAYANKCVFQHSGGDYSENLYVGGPRSVESYPIMDAVNMWMGEAYNNPQFTEDNGHFINIVYKSETQVACAVGVCAAGTIYPDVESQNVVCRYTGDNGNGLGCDATIAPSRKETLQHSGLVL</sequence>